<protein>
    <submittedName>
        <fullName evidence="5">AraC family transcriptional regulator</fullName>
    </submittedName>
</protein>
<dbReference type="Pfam" id="PF12833">
    <property type="entry name" value="HTH_18"/>
    <property type="match status" value="1"/>
</dbReference>
<dbReference type="PROSITE" id="PS01124">
    <property type="entry name" value="HTH_ARAC_FAMILY_2"/>
    <property type="match status" value="1"/>
</dbReference>
<dbReference type="AlphaFoldDB" id="A0A0D0MR00"/>
<reference evidence="5 6" key="1">
    <citation type="submission" date="2014-12" db="EMBL/GenBank/DDBJ databases">
        <title>16Stimator: statistical estimation of ribosomal gene copy numbers from draft genome assemblies.</title>
        <authorList>
            <person name="Perisin M.A."/>
            <person name="Vetter M."/>
            <person name="Gilbert J.A."/>
            <person name="Bergelson J."/>
        </authorList>
    </citation>
    <scope>NUCLEOTIDE SEQUENCE [LARGE SCALE GENOMIC DNA]</scope>
    <source>
        <strain evidence="5 6">MEDvA23</strain>
    </source>
</reference>
<comment type="caution">
    <text evidence="5">The sequence shown here is derived from an EMBL/GenBank/DDBJ whole genome shotgun (WGS) entry which is preliminary data.</text>
</comment>
<dbReference type="OrthoDB" id="9816344at2"/>
<dbReference type="Proteomes" id="UP000032067">
    <property type="component" value="Unassembled WGS sequence"/>
</dbReference>
<dbReference type="InterPro" id="IPR050204">
    <property type="entry name" value="AraC_XylS_family_regulators"/>
</dbReference>
<evidence type="ECO:0000256" key="2">
    <source>
        <dbReference type="ARBA" id="ARBA00023125"/>
    </source>
</evidence>
<organism evidence="5 6">
    <name type="scientific">Variovorax paradoxus</name>
    <dbReference type="NCBI Taxonomy" id="34073"/>
    <lineage>
        <taxon>Bacteria</taxon>
        <taxon>Pseudomonadati</taxon>
        <taxon>Pseudomonadota</taxon>
        <taxon>Betaproteobacteria</taxon>
        <taxon>Burkholderiales</taxon>
        <taxon>Comamonadaceae</taxon>
        <taxon>Variovorax</taxon>
    </lineage>
</organism>
<feature type="domain" description="HTH araC/xylS-type" evidence="4">
    <location>
        <begin position="176"/>
        <end position="274"/>
    </location>
</feature>
<keyword evidence="3" id="KW-0804">Transcription</keyword>
<evidence type="ECO:0000313" key="6">
    <source>
        <dbReference type="Proteomes" id="UP000032067"/>
    </source>
</evidence>
<dbReference type="PANTHER" id="PTHR46796">
    <property type="entry name" value="HTH-TYPE TRANSCRIPTIONAL ACTIVATOR RHAS-RELATED"/>
    <property type="match status" value="1"/>
</dbReference>
<dbReference type="InterPro" id="IPR018060">
    <property type="entry name" value="HTH_AraC"/>
</dbReference>
<dbReference type="GO" id="GO:0043565">
    <property type="term" value="F:sequence-specific DNA binding"/>
    <property type="evidence" value="ECO:0007669"/>
    <property type="project" value="InterPro"/>
</dbReference>
<dbReference type="RefSeq" id="WP_042579478.1">
    <property type="nucleotide sequence ID" value="NZ_JXQQ01000030.1"/>
</dbReference>
<dbReference type="Gene3D" id="1.10.10.60">
    <property type="entry name" value="Homeodomain-like"/>
    <property type="match status" value="1"/>
</dbReference>
<evidence type="ECO:0000256" key="1">
    <source>
        <dbReference type="ARBA" id="ARBA00023015"/>
    </source>
</evidence>
<keyword evidence="1" id="KW-0805">Transcription regulation</keyword>
<gene>
    <name evidence="5" type="ORF">RT97_14420</name>
</gene>
<evidence type="ECO:0000313" key="5">
    <source>
        <dbReference type="EMBL" id="KIQ31730.1"/>
    </source>
</evidence>
<dbReference type="EMBL" id="JXQQ01000030">
    <property type="protein sequence ID" value="KIQ31730.1"/>
    <property type="molecule type" value="Genomic_DNA"/>
</dbReference>
<proteinExistence type="predicted"/>
<dbReference type="GO" id="GO:0003700">
    <property type="term" value="F:DNA-binding transcription factor activity"/>
    <property type="evidence" value="ECO:0007669"/>
    <property type="project" value="InterPro"/>
</dbReference>
<evidence type="ECO:0000256" key="3">
    <source>
        <dbReference type="ARBA" id="ARBA00023163"/>
    </source>
</evidence>
<sequence length="275" mass="29921">MSYTDLAMTADSFVMPPPSGLRVDMRQTPAGVVGYEALPDHRIKLHAGAPVPGACRLHKFLYTRGDLDILPAGATDVWHEEAPSTSIVVRMAPSLLQRTADEMGLPAERAQLGERHQFRDAQIEHIALALDAERRAGFPNGTLYTDSLGTALAVHLIAGQKIETASVQGLSRLQLRRVTEYIEANLDGDLSLSALADIVGLSASHLKTQFKRSTGLPVHEYVVHRRVDRARGLLLRSAMPASLVALESGFSHQSHMARCMRRVLGVTPGEVRRAG</sequence>
<dbReference type="InterPro" id="IPR009057">
    <property type="entry name" value="Homeodomain-like_sf"/>
</dbReference>
<name>A0A0D0MR00_VARPD</name>
<evidence type="ECO:0000259" key="4">
    <source>
        <dbReference type="PROSITE" id="PS01124"/>
    </source>
</evidence>
<dbReference type="SUPFAM" id="SSF46689">
    <property type="entry name" value="Homeodomain-like"/>
    <property type="match status" value="2"/>
</dbReference>
<dbReference type="PANTHER" id="PTHR46796:SF6">
    <property type="entry name" value="ARAC SUBFAMILY"/>
    <property type="match status" value="1"/>
</dbReference>
<dbReference type="SMART" id="SM00342">
    <property type="entry name" value="HTH_ARAC"/>
    <property type="match status" value="1"/>
</dbReference>
<accession>A0A0D0MR00</accession>
<keyword evidence="2" id="KW-0238">DNA-binding</keyword>